<feature type="repeat" description="Solcar" evidence="8">
    <location>
        <begin position="82"/>
        <end position="164"/>
    </location>
</feature>
<feature type="repeat" description="Solcar" evidence="8">
    <location>
        <begin position="176"/>
        <end position="262"/>
    </location>
</feature>
<organism evidence="10 11">
    <name type="scientific">Cardiosporidium cionae</name>
    <dbReference type="NCBI Taxonomy" id="476202"/>
    <lineage>
        <taxon>Eukaryota</taxon>
        <taxon>Sar</taxon>
        <taxon>Alveolata</taxon>
        <taxon>Apicomplexa</taxon>
        <taxon>Aconoidasida</taxon>
        <taxon>Nephromycida</taxon>
        <taxon>Cardiosporidium</taxon>
    </lineage>
</organism>
<sequence length="269" mass="29004">MDHAGDFFAGGCAGVTVDAVLFPLDAIKTRMQARATNVTSTRSLYAGINSTMLGSFPSAAAFFCSYEAAKVHLSQNYSHQLSLPCIHVASASIAELCACAIRVPFEVVKQQMQVGLHATLRDTTRAIYAQQGLRGFFIGYGSTVAREIPFDGLEFALWEQFKALYAENSNSPPSLLSPFVSACCGSIAGGIAAAVTTPLDVAKTRLMTQGNNLEYSGLWDCLASIWKHEGPSKLFLGIGPRVCWISLGGFVFFGSFETYKHFLLKSKAK</sequence>
<accession>A0ABQ7J6B9</accession>
<dbReference type="Pfam" id="PF00153">
    <property type="entry name" value="Mito_carr"/>
    <property type="match status" value="3"/>
</dbReference>
<dbReference type="SUPFAM" id="SSF103506">
    <property type="entry name" value="Mitochondrial carrier"/>
    <property type="match status" value="1"/>
</dbReference>
<name>A0ABQ7J6B9_9APIC</name>
<dbReference type="PRINTS" id="PR00926">
    <property type="entry name" value="MITOCARRIER"/>
</dbReference>
<dbReference type="PROSITE" id="PS50920">
    <property type="entry name" value="SOLCAR"/>
    <property type="match status" value="3"/>
</dbReference>
<keyword evidence="11" id="KW-1185">Reference proteome</keyword>
<evidence type="ECO:0000256" key="5">
    <source>
        <dbReference type="ARBA" id="ARBA00022737"/>
    </source>
</evidence>
<proteinExistence type="inferred from homology"/>
<keyword evidence="6" id="KW-1133">Transmembrane helix</keyword>
<feature type="repeat" description="Solcar" evidence="8">
    <location>
        <begin position="1"/>
        <end position="72"/>
    </location>
</feature>
<comment type="caution">
    <text evidence="10">The sequence shown here is derived from an EMBL/GenBank/DDBJ whole genome shotgun (WGS) entry which is preliminary data.</text>
</comment>
<comment type="subcellular location">
    <subcellularLocation>
        <location evidence="1">Membrane</location>
        <topology evidence="1">Multi-pass membrane protein</topology>
    </subcellularLocation>
</comment>
<dbReference type="InterPro" id="IPR002067">
    <property type="entry name" value="MCP"/>
</dbReference>
<evidence type="ECO:0000256" key="1">
    <source>
        <dbReference type="ARBA" id="ARBA00004141"/>
    </source>
</evidence>
<dbReference type="Gene3D" id="1.50.40.10">
    <property type="entry name" value="Mitochondrial carrier domain"/>
    <property type="match status" value="1"/>
</dbReference>
<evidence type="ECO:0000256" key="7">
    <source>
        <dbReference type="ARBA" id="ARBA00023136"/>
    </source>
</evidence>
<comment type="similarity">
    <text evidence="2 9">Belongs to the mitochondrial carrier (TC 2.A.29) family.</text>
</comment>
<keyword evidence="3 9" id="KW-0813">Transport</keyword>
<dbReference type="InterPro" id="IPR018108">
    <property type="entry name" value="MCP_transmembrane"/>
</dbReference>
<dbReference type="PANTHER" id="PTHR45667">
    <property type="entry name" value="S-ADENOSYLMETHIONINE MITOCHONDRIAL CARRIER PROTEIN"/>
    <property type="match status" value="1"/>
</dbReference>
<protein>
    <submittedName>
        <fullName evidence="10">Mitochondrial carrier superfamily protein</fullName>
    </submittedName>
</protein>
<reference evidence="10 11" key="1">
    <citation type="journal article" date="2020" name="bioRxiv">
        <title>Metabolic contributions of an alphaproteobacterial endosymbiont in the apicomplexan Cardiosporidium cionae.</title>
        <authorList>
            <person name="Hunter E.S."/>
            <person name="Paight C.J."/>
            <person name="Lane C.E."/>
        </authorList>
    </citation>
    <scope>NUCLEOTIDE SEQUENCE [LARGE SCALE GENOMIC DNA]</scope>
    <source>
        <strain evidence="10">ESH_2018</strain>
    </source>
</reference>
<evidence type="ECO:0000256" key="4">
    <source>
        <dbReference type="ARBA" id="ARBA00022692"/>
    </source>
</evidence>
<evidence type="ECO:0000256" key="8">
    <source>
        <dbReference type="PROSITE-ProRule" id="PRU00282"/>
    </source>
</evidence>
<keyword evidence="7 8" id="KW-0472">Membrane</keyword>
<evidence type="ECO:0000256" key="3">
    <source>
        <dbReference type="ARBA" id="ARBA00022448"/>
    </source>
</evidence>
<evidence type="ECO:0000256" key="9">
    <source>
        <dbReference type="RuleBase" id="RU000488"/>
    </source>
</evidence>
<keyword evidence="5" id="KW-0677">Repeat</keyword>
<dbReference type="InterPro" id="IPR023395">
    <property type="entry name" value="MCP_dom_sf"/>
</dbReference>
<evidence type="ECO:0000256" key="2">
    <source>
        <dbReference type="ARBA" id="ARBA00006375"/>
    </source>
</evidence>
<dbReference type="Proteomes" id="UP000823046">
    <property type="component" value="Unassembled WGS sequence"/>
</dbReference>
<evidence type="ECO:0000313" key="11">
    <source>
        <dbReference type="Proteomes" id="UP000823046"/>
    </source>
</evidence>
<keyword evidence="4 8" id="KW-0812">Transmembrane</keyword>
<evidence type="ECO:0000313" key="10">
    <source>
        <dbReference type="EMBL" id="KAF8819545.1"/>
    </source>
</evidence>
<evidence type="ECO:0000256" key="6">
    <source>
        <dbReference type="ARBA" id="ARBA00022989"/>
    </source>
</evidence>
<gene>
    <name evidence="10" type="ORF">IE077_000864</name>
</gene>
<dbReference type="EMBL" id="JADAQX010000701">
    <property type="protein sequence ID" value="KAF8819545.1"/>
    <property type="molecule type" value="Genomic_DNA"/>
</dbReference>